<evidence type="ECO:0000313" key="2">
    <source>
        <dbReference type="Proteomes" id="UP000221961"/>
    </source>
</evidence>
<sequence>MNDNGDQDHYDSTHDELAAFYDVNPDLRPGVLEWGDLRKPEDRWAVATMITLERKARDVTQAKLAEVSGVSLRTIKYIDAGDGSPPKASTLAKLWDGLVELSMDSPRTDTGPVQMLADVIGPMYQALTPQQQAEALRRIVLLLNEIKEQ</sequence>
<dbReference type="SUPFAM" id="SSF47413">
    <property type="entry name" value="lambda repressor-like DNA-binding domains"/>
    <property type="match status" value="1"/>
</dbReference>
<dbReference type="CDD" id="cd00093">
    <property type="entry name" value="HTH_XRE"/>
    <property type="match status" value="1"/>
</dbReference>
<reference evidence="1 2" key="1">
    <citation type="submission" date="2017-10" db="EMBL/GenBank/DDBJ databases">
        <title>Comparative genomics between pathogenic Norcardia.</title>
        <authorList>
            <person name="Zeng L."/>
        </authorList>
    </citation>
    <scope>NUCLEOTIDE SEQUENCE [LARGE SCALE GENOMIC DNA]</scope>
    <source>
        <strain evidence="1 2">NC_YFY_NT001</strain>
    </source>
</reference>
<dbReference type="InterPro" id="IPR010982">
    <property type="entry name" value="Lambda_DNA-bd_dom_sf"/>
</dbReference>
<protein>
    <submittedName>
        <fullName evidence="1">Uncharacterized protein</fullName>
    </submittedName>
</protein>
<proteinExistence type="predicted"/>
<gene>
    <name evidence="1" type="ORF">CRH09_00435</name>
</gene>
<dbReference type="GO" id="GO:0003677">
    <property type="term" value="F:DNA binding"/>
    <property type="evidence" value="ECO:0007669"/>
    <property type="project" value="InterPro"/>
</dbReference>
<dbReference type="Proteomes" id="UP000221961">
    <property type="component" value="Chromosome"/>
</dbReference>
<dbReference type="Gene3D" id="1.10.260.40">
    <property type="entry name" value="lambda repressor-like DNA-binding domains"/>
    <property type="match status" value="1"/>
</dbReference>
<dbReference type="EMBL" id="CP023778">
    <property type="protein sequence ID" value="ATL64926.1"/>
    <property type="molecule type" value="Genomic_DNA"/>
</dbReference>
<organism evidence="1 2">
    <name type="scientific">Nocardia terpenica</name>
    <dbReference type="NCBI Taxonomy" id="455432"/>
    <lineage>
        <taxon>Bacteria</taxon>
        <taxon>Bacillati</taxon>
        <taxon>Actinomycetota</taxon>
        <taxon>Actinomycetes</taxon>
        <taxon>Mycobacteriales</taxon>
        <taxon>Nocardiaceae</taxon>
        <taxon>Nocardia</taxon>
    </lineage>
</organism>
<dbReference type="AlphaFoldDB" id="A0A291RBZ4"/>
<evidence type="ECO:0000313" key="1">
    <source>
        <dbReference type="EMBL" id="ATL64926.1"/>
    </source>
</evidence>
<dbReference type="GeneID" id="88355912"/>
<dbReference type="KEGG" id="ntp:CRH09_00435"/>
<accession>A0A291RBZ4</accession>
<dbReference type="InterPro" id="IPR001387">
    <property type="entry name" value="Cro/C1-type_HTH"/>
</dbReference>
<dbReference type="RefSeq" id="WP_098692252.1">
    <property type="nucleotide sequence ID" value="NZ_CP023778.1"/>
</dbReference>
<name>A0A291RBZ4_9NOCA</name>